<dbReference type="EMBL" id="CAUYUJ010021426">
    <property type="protein sequence ID" value="CAK0904610.1"/>
    <property type="molecule type" value="Genomic_DNA"/>
</dbReference>
<dbReference type="Proteomes" id="UP001189429">
    <property type="component" value="Unassembled WGS sequence"/>
</dbReference>
<comment type="caution">
    <text evidence="2">The sequence shown here is derived from an EMBL/GenBank/DDBJ whole genome shotgun (WGS) entry which is preliminary data.</text>
</comment>
<keyword evidence="1" id="KW-0472">Membrane</keyword>
<protein>
    <submittedName>
        <fullName evidence="2">Uncharacterized protein</fullName>
    </submittedName>
</protein>
<evidence type="ECO:0000313" key="2">
    <source>
        <dbReference type="EMBL" id="CAK0904610.1"/>
    </source>
</evidence>
<keyword evidence="1" id="KW-1133">Transmembrane helix</keyword>
<keyword evidence="1" id="KW-0812">Transmembrane</keyword>
<evidence type="ECO:0000313" key="3">
    <source>
        <dbReference type="Proteomes" id="UP001189429"/>
    </source>
</evidence>
<feature type="transmembrane region" description="Helical" evidence="1">
    <location>
        <begin position="186"/>
        <end position="206"/>
    </location>
</feature>
<organism evidence="2 3">
    <name type="scientific">Prorocentrum cordatum</name>
    <dbReference type="NCBI Taxonomy" id="2364126"/>
    <lineage>
        <taxon>Eukaryota</taxon>
        <taxon>Sar</taxon>
        <taxon>Alveolata</taxon>
        <taxon>Dinophyceae</taxon>
        <taxon>Prorocentrales</taxon>
        <taxon>Prorocentraceae</taxon>
        <taxon>Prorocentrum</taxon>
    </lineage>
</organism>
<gene>
    <name evidence="2" type="ORF">PCOR1329_LOCUS80570</name>
</gene>
<keyword evidence="3" id="KW-1185">Reference proteome</keyword>
<accession>A0ABN9Y0R5</accession>
<evidence type="ECO:0000256" key="1">
    <source>
        <dbReference type="SAM" id="Phobius"/>
    </source>
</evidence>
<proteinExistence type="predicted"/>
<sequence>MEPVVAAGLADHPVPVLIVARRSLVAHEFDVPAEVIDRAGQAECNRLQPRRRRRRARGGAAAKLQVESPDFVPGACCRVELGVHPHGACRGKLCTHRATLFSGCAPMPQLEQSARYVLEKYPAIGAAPPVAEGSVGVIAERAADAVMESDPDARLGMVRAQRDIIFFLWDFLSGASIHFVPRSVVAAWVAYCFASFVCGFLVHRGVI</sequence>
<name>A0ABN9Y0R5_9DINO</name>
<reference evidence="2" key="1">
    <citation type="submission" date="2023-10" db="EMBL/GenBank/DDBJ databases">
        <authorList>
            <person name="Chen Y."/>
            <person name="Shah S."/>
            <person name="Dougan E. K."/>
            <person name="Thang M."/>
            <person name="Chan C."/>
        </authorList>
    </citation>
    <scope>NUCLEOTIDE SEQUENCE [LARGE SCALE GENOMIC DNA]</scope>
</reference>